<dbReference type="InterPro" id="IPR032807">
    <property type="entry name" value="GNVR"/>
</dbReference>
<keyword evidence="2" id="KW-1003">Cell membrane</keyword>
<evidence type="ECO:0000259" key="8">
    <source>
        <dbReference type="Pfam" id="PF02706"/>
    </source>
</evidence>
<evidence type="ECO:0000256" key="4">
    <source>
        <dbReference type="ARBA" id="ARBA00022989"/>
    </source>
</evidence>
<evidence type="ECO:0000256" key="1">
    <source>
        <dbReference type="ARBA" id="ARBA00004651"/>
    </source>
</evidence>
<comment type="subcellular location">
    <subcellularLocation>
        <location evidence="1">Cell membrane</location>
        <topology evidence="1">Multi-pass membrane protein</topology>
    </subcellularLocation>
</comment>
<dbReference type="PANTHER" id="PTHR32309">
    <property type="entry name" value="TYROSINE-PROTEIN KINASE"/>
    <property type="match status" value="1"/>
</dbReference>
<dbReference type="EMBL" id="BAAAEN010000007">
    <property type="protein sequence ID" value="GAA0505132.1"/>
    <property type="molecule type" value="Genomic_DNA"/>
</dbReference>
<organism evidence="10 11">
    <name type="scientific">Pigmentiphaga daeguensis</name>
    <dbReference type="NCBI Taxonomy" id="414049"/>
    <lineage>
        <taxon>Bacteria</taxon>
        <taxon>Pseudomonadati</taxon>
        <taxon>Pseudomonadota</taxon>
        <taxon>Betaproteobacteria</taxon>
        <taxon>Burkholderiales</taxon>
        <taxon>Alcaligenaceae</taxon>
        <taxon>Pigmentiphaga</taxon>
    </lineage>
</organism>
<proteinExistence type="predicted"/>
<dbReference type="Pfam" id="PF13807">
    <property type="entry name" value="GNVR"/>
    <property type="match status" value="1"/>
</dbReference>
<feature type="coiled-coil region" evidence="6">
    <location>
        <begin position="184"/>
        <end position="301"/>
    </location>
</feature>
<evidence type="ECO:0000256" key="5">
    <source>
        <dbReference type="ARBA" id="ARBA00023136"/>
    </source>
</evidence>
<keyword evidence="5 7" id="KW-0472">Membrane</keyword>
<feature type="transmembrane region" description="Helical" evidence="7">
    <location>
        <begin position="425"/>
        <end position="443"/>
    </location>
</feature>
<name>A0ABP3LUF4_9BURK</name>
<feature type="transmembrane region" description="Helical" evidence="7">
    <location>
        <begin position="37"/>
        <end position="56"/>
    </location>
</feature>
<evidence type="ECO:0000256" key="3">
    <source>
        <dbReference type="ARBA" id="ARBA00022692"/>
    </source>
</evidence>
<keyword evidence="6" id="KW-0175">Coiled coil</keyword>
<feature type="domain" description="Tyrosine-protein kinase G-rich" evidence="9">
    <location>
        <begin position="373"/>
        <end position="442"/>
    </location>
</feature>
<dbReference type="InterPro" id="IPR003856">
    <property type="entry name" value="LPS_length_determ_N"/>
</dbReference>
<evidence type="ECO:0000313" key="11">
    <source>
        <dbReference type="Proteomes" id="UP001501706"/>
    </source>
</evidence>
<keyword evidence="4 7" id="KW-1133">Transmembrane helix</keyword>
<accession>A0ABP3LUF4</accession>
<dbReference type="PANTHER" id="PTHR32309:SF13">
    <property type="entry name" value="FERRIC ENTEROBACTIN TRANSPORT PROTEIN FEPE"/>
    <property type="match status" value="1"/>
</dbReference>
<feature type="coiled-coil region" evidence="6">
    <location>
        <begin position="362"/>
        <end position="389"/>
    </location>
</feature>
<evidence type="ECO:0008006" key="12">
    <source>
        <dbReference type="Google" id="ProtNLM"/>
    </source>
</evidence>
<comment type="caution">
    <text evidence="10">The sequence shown here is derived from an EMBL/GenBank/DDBJ whole genome shotgun (WGS) entry which is preliminary data.</text>
</comment>
<keyword evidence="11" id="KW-1185">Reference proteome</keyword>
<feature type="domain" description="Polysaccharide chain length determinant N-terminal" evidence="8">
    <location>
        <begin position="22"/>
        <end position="109"/>
    </location>
</feature>
<protein>
    <recommendedName>
        <fullName evidence="12">Chain length determinant protein EpsF</fullName>
    </recommendedName>
</protein>
<dbReference type="InterPro" id="IPR050445">
    <property type="entry name" value="Bact_polysacc_biosynth/exp"/>
</dbReference>
<evidence type="ECO:0000256" key="7">
    <source>
        <dbReference type="SAM" id="Phobius"/>
    </source>
</evidence>
<evidence type="ECO:0000256" key="2">
    <source>
        <dbReference type="ARBA" id="ARBA00022475"/>
    </source>
</evidence>
<sequence length="480" mass="52701">MNQTPARHTVALRSPIHDDTLISFNQILAMLKARRRLILVVLSMTILCCGLAVLLLPRTWTASTDIYIDTSAVDSRLAAPIGMFNEGYAQVQIDMLTSQRVADKAIDQLGWRQGADYAAQVARHGKSDADALLITKLTKNTEIISGRGSQLLTLMYRDQSPATARDAANAIVQAYISVSQDLATSSARNRFEQYEHQIDQLRNETNTIQADLTRFKQEAGILSNTEESDLSMQRLQSQTSALAMLQNQRLEAQAQAANARRLISQGIAPAELPGIAQLPTIQDLKSAIVAIQRKLNEARSTYGPRHPTMLALQAELEQSRVRLAREAQTALDGMLADDARLASQEQGLRQDLAAAQADVLKRKGQRDRIADYERQLASVQQIYNSALQKYDSLLFASQSTLTNISVMRPADLPSEPSSPKVMRSLAASAVVGLLLGVGLALMLELATRRIRCPEDLMRSTHLPLLASIGKTGADGRRKAR</sequence>
<evidence type="ECO:0000259" key="9">
    <source>
        <dbReference type="Pfam" id="PF13807"/>
    </source>
</evidence>
<evidence type="ECO:0000256" key="6">
    <source>
        <dbReference type="SAM" id="Coils"/>
    </source>
</evidence>
<dbReference type="Pfam" id="PF02706">
    <property type="entry name" value="Wzz"/>
    <property type="match status" value="1"/>
</dbReference>
<keyword evidence="3 7" id="KW-0812">Transmembrane</keyword>
<dbReference type="Proteomes" id="UP001501706">
    <property type="component" value="Unassembled WGS sequence"/>
</dbReference>
<dbReference type="RefSeq" id="WP_343927560.1">
    <property type="nucleotide sequence ID" value="NZ_BAAAEN010000007.1"/>
</dbReference>
<gene>
    <name evidence="10" type="ORF">GCM10009097_22720</name>
</gene>
<evidence type="ECO:0000313" key="10">
    <source>
        <dbReference type="EMBL" id="GAA0505132.1"/>
    </source>
</evidence>
<reference evidence="11" key="1">
    <citation type="journal article" date="2019" name="Int. J. Syst. Evol. Microbiol.">
        <title>The Global Catalogue of Microorganisms (GCM) 10K type strain sequencing project: providing services to taxonomists for standard genome sequencing and annotation.</title>
        <authorList>
            <consortium name="The Broad Institute Genomics Platform"/>
            <consortium name="The Broad Institute Genome Sequencing Center for Infectious Disease"/>
            <person name="Wu L."/>
            <person name="Ma J."/>
        </authorList>
    </citation>
    <scope>NUCLEOTIDE SEQUENCE [LARGE SCALE GENOMIC DNA]</scope>
    <source>
        <strain evidence="11">JCM 14330</strain>
    </source>
</reference>